<dbReference type="InterPro" id="IPR014770">
    <property type="entry name" value="Munc13_1"/>
</dbReference>
<organism evidence="4 5">
    <name type="scientific">Marchantia polymorpha subsp. ruderalis</name>
    <dbReference type="NCBI Taxonomy" id="1480154"/>
    <lineage>
        <taxon>Eukaryota</taxon>
        <taxon>Viridiplantae</taxon>
        <taxon>Streptophyta</taxon>
        <taxon>Embryophyta</taxon>
        <taxon>Marchantiophyta</taxon>
        <taxon>Marchantiopsida</taxon>
        <taxon>Marchantiidae</taxon>
        <taxon>Marchantiales</taxon>
        <taxon>Marchantiaceae</taxon>
        <taxon>Marchantia</taxon>
    </lineage>
</organism>
<name>A0A176WGW9_MARPO</name>
<keyword evidence="5" id="KW-1185">Reference proteome</keyword>
<dbReference type="Proteomes" id="UP000077202">
    <property type="component" value="Unassembled WGS sequence"/>
</dbReference>
<evidence type="ECO:0000313" key="4">
    <source>
        <dbReference type="EMBL" id="OAE31545.1"/>
    </source>
</evidence>
<dbReference type="PANTHER" id="PTHR31280:SF2">
    <property type="entry name" value="PROTEIN UNC-13 HOMOLOG"/>
    <property type="match status" value="1"/>
</dbReference>
<dbReference type="AlphaFoldDB" id="A0A176WGW9"/>
<evidence type="ECO:0000259" key="3">
    <source>
        <dbReference type="PROSITE" id="PS51259"/>
    </source>
</evidence>
<comment type="caution">
    <text evidence="4">The sequence shown here is derived from an EMBL/GenBank/DDBJ whole genome shotgun (WGS) entry which is preliminary data.</text>
</comment>
<evidence type="ECO:0000256" key="1">
    <source>
        <dbReference type="SAM" id="MobiDB-lite"/>
    </source>
</evidence>
<dbReference type="PROSITE" id="PS51259">
    <property type="entry name" value="MHD2"/>
    <property type="match status" value="1"/>
</dbReference>
<accession>A0A176WGW9</accession>
<feature type="region of interest" description="Disordered" evidence="1">
    <location>
        <begin position="313"/>
        <end position="344"/>
    </location>
</feature>
<dbReference type="PROSITE" id="PS51258">
    <property type="entry name" value="MHD1"/>
    <property type="match status" value="1"/>
</dbReference>
<proteinExistence type="predicted"/>
<gene>
    <name evidence="4" type="ORF">AXG93_3415s1050</name>
</gene>
<dbReference type="EMBL" id="LVLJ01001012">
    <property type="protein sequence ID" value="OAE31545.1"/>
    <property type="molecule type" value="Genomic_DNA"/>
</dbReference>
<protein>
    <recommendedName>
        <fullName evidence="6">MHD1 domain-containing protein</fullName>
    </recommendedName>
</protein>
<evidence type="ECO:0000313" key="5">
    <source>
        <dbReference type="Proteomes" id="UP000077202"/>
    </source>
</evidence>
<evidence type="ECO:0000259" key="2">
    <source>
        <dbReference type="PROSITE" id="PS51258"/>
    </source>
</evidence>
<reference evidence="4" key="1">
    <citation type="submission" date="2016-03" db="EMBL/GenBank/DDBJ databases">
        <title>Mechanisms controlling the formation of the plant cell surface in tip-growing cells are functionally conserved among land plants.</title>
        <authorList>
            <person name="Honkanen S."/>
            <person name="Jones V.A."/>
            <person name="Morieri G."/>
            <person name="Champion C."/>
            <person name="Hetherington A.J."/>
            <person name="Kelly S."/>
            <person name="Saint-Marcoux D."/>
            <person name="Proust H."/>
            <person name="Prescott H."/>
            <person name="Dolan L."/>
        </authorList>
    </citation>
    <scope>NUCLEOTIDE SEQUENCE [LARGE SCALE GENOMIC DNA]</scope>
    <source>
        <tissue evidence="4">Whole gametophyte</tissue>
    </source>
</reference>
<dbReference type="InterPro" id="IPR008528">
    <property type="entry name" value="unc-13_homologue"/>
</dbReference>
<evidence type="ECO:0008006" key="6">
    <source>
        <dbReference type="Google" id="ProtNLM"/>
    </source>
</evidence>
<feature type="domain" description="MHD2" evidence="3">
    <location>
        <begin position="1091"/>
        <end position="1201"/>
    </location>
</feature>
<dbReference type="PANTHER" id="PTHR31280">
    <property type="entry name" value="PROTEIN UNC-13 HOMOLOG"/>
    <property type="match status" value="1"/>
</dbReference>
<dbReference type="InterPro" id="IPR057984">
    <property type="entry name" value="PATROL1_C"/>
</dbReference>
<dbReference type="InterPro" id="IPR014772">
    <property type="entry name" value="Munc13_dom-2"/>
</dbReference>
<feature type="domain" description="MHD1" evidence="2">
    <location>
        <begin position="763"/>
        <end position="904"/>
    </location>
</feature>
<dbReference type="Pfam" id="PF25761">
    <property type="entry name" value="TPR_PATROL1"/>
    <property type="match status" value="2"/>
</dbReference>
<dbReference type="Gene3D" id="1.10.357.50">
    <property type="match status" value="1"/>
</dbReference>
<sequence length="1253" mass="139496">MVDYAILMCEASSALISVFLSSDSSRIAGFCPHQRFVRERKVRLFVALSSFTSDNFYTAISLSNRLGLEIPESEKSWKCRVEFLCRICGQLVEPVLEATCQTCFSVHPLCASDVELLQRYRRDRRELLSFLLSSDVLKRVVMPPGAVSIEDLGLDEISVDYILDCARKGAVLELGKAIEKYHDEINLPPAHGKGLGEVYFLVTHPEFSGPPPTRSPPPIAIPLSPGKLTKNFSIRSNISHPASIGEDDEYDDADDDEELSTEIARRQLLNTTDLVLPLPPLVTGLTDDDLRETAYEVLLTSVGAAGGLISPAKEKKEKKKSRLTKTFSRSKTDKTVPQPPRATGLAGLMDTMRTQMEISVADDRRTREALLTASSTRGGRRMDSMLLPLELLCAVPTSQFLDRKFHSRWRKRQISLIEEGLLHHPYVPLSPSDRTSAELRVLINKLEEAETLPSPAGPAQHAEALRSLRGVGLALAERVGRGDHTGEVCHWADGYHLNVRLYAKLLGSVFDVLDEGQLVEARSRGDSGTAEINMASLGNHPNSSRHLLYMGSVQTGEEALLQHATQQMKKIASDAQRSAQERAYMRSLRCTVEDGDTHKEMSYVQSVLVPIKQWADKQLEDYHSKFGDDAKKMEAIVTVAMVSGRLIADEQEQSGAIRNSGETTAVAKQAEGYIHSSLKLVYERIVEKLDSRTEAEEELEHPLASLAESIEDVARKEASVFAPILSKWHPHAIAIAASLLHGLYQKELKPFLDGVSHLSEDVASVLPAADSLEQYLLDLIGTVSEEGEDNVYEQQLVRYQVEVVSGTLVMRWVNTQLGSVTEWVDRTIQQERWEPVSTNQQFSGSVVEVFRIIDETTDQFFNLKLPMRLPVLKALTNGFDSALVGYTNKILVELGDKGDLIPPAPSLTRYKKDMSIKAQSKKKVADPRLPDERRSTEINFLTTVRLCVRLNTLHHILVLVDALEDHIRERWARKRPRDDVLRSNGTVPMAQLCPTFLIPMIMYAISLRIIEMYIYASPFLMNLERKANDGETKLKRPPGSKPLDELSAFDGTRKAVNVSIDKICDFTGTKIVFWDLREVLIDGLYKGSVSQSRMEKVISVLDPVLGQLCDTIDPALRDRIVLGLLQASLEGLLRVLLDGGPTRVFADTDSDMLEEDLSSLKEFFIADGDGLPRGVVENAAAPVQQILNLYSLETSIVIDSFKRASEQMASGGSVQRSGPRIATDADTLLRVLCHRLDREASKFLKKQYKLPKV</sequence>